<reference evidence="27" key="2">
    <citation type="submission" date="2018-07" db="EMBL/GenBank/DDBJ databases">
        <authorList>
            <person name="Quirk P.G."/>
            <person name="Krulwich T.A."/>
        </authorList>
    </citation>
    <scope>NUCLEOTIDE SEQUENCE</scope>
</reference>
<feature type="transmembrane region" description="Helical" evidence="24">
    <location>
        <begin position="914"/>
        <end position="937"/>
    </location>
</feature>
<dbReference type="InterPro" id="IPR047187">
    <property type="entry name" value="SF1_C_Upf1"/>
</dbReference>
<dbReference type="InterPro" id="IPR048967">
    <property type="entry name" value="Aquarius_insert"/>
</dbReference>
<proteinExistence type="inferred from homology"/>
<dbReference type="Gene3D" id="3.40.50.300">
    <property type="entry name" value="P-loop containing nucleotide triphosphate hydrolases"/>
    <property type="match status" value="2"/>
</dbReference>
<feature type="compositionally biased region" description="Basic and acidic residues" evidence="23">
    <location>
        <begin position="2292"/>
        <end position="2301"/>
    </location>
</feature>
<feature type="transmembrane region" description="Helical" evidence="24">
    <location>
        <begin position="342"/>
        <end position="364"/>
    </location>
</feature>
<dbReference type="InterPro" id="IPR041677">
    <property type="entry name" value="DNA2/NAM7_AAA_11"/>
</dbReference>
<feature type="transmembrane region" description="Helical" evidence="24">
    <location>
        <begin position="562"/>
        <end position="584"/>
    </location>
</feature>
<dbReference type="SUPFAM" id="SSF52540">
    <property type="entry name" value="P-loop containing nucleoside triphosphate hydrolases"/>
    <property type="match status" value="1"/>
</dbReference>
<name>A0A336M466_CULSO</name>
<keyword evidence="14 24" id="KW-0472">Membrane</keyword>
<dbReference type="GO" id="GO:0016020">
    <property type="term" value="C:membrane"/>
    <property type="evidence" value="ECO:0007669"/>
    <property type="project" value="UniProtKB-SubCell"/>
</dbReference>
<feature type="transmembrane region" description="Helical" evidence="24">
    <location>
        <begin position="670"/>
        <end position="689"/>
    </location>
</feature>
<dbReference type="EMBL" id="UFQT01000141">
    <property type="protein sequence ID" value="SSX20788.1"/>
    <property type="molecule type" value="Genomic_DNA"/>
</dbReference>
<dbReference type="GO" id="GO:0006397">
    <property type="term" value="P:mRNA processing"/>
    <property type="evidence" value="ECO:0007669"/>
    <property type="project" value="UniProtKB-KW"/>
</dbReference>
<comment type="subcellular location">
    <subcellularLocation>
        <location evidence="1">Membrane</location>
        <topology evidence="1">Multi-pass membrane protein</topology>
    </subcellularLocation>
    <subcellularLocation>
        <location evidence="2">Nucleus</location>
        <location evidence="2">Nucleoplasm</location>
    </subcellularLocation>
</comment>
<dbReference type="InterPro" id="IPR032174">
    <property type="entry name" value="Aquarius_N"/>
</dbReference>
<dbReference type="CDD" id="cd17935">
    <property type="entry name" value="EEXXQc_AQR"/>
    <property type="match status" value="1"/>
</dbReference>
<evidence type="ECO:0000256" key="3">
    <source>
        <dbReference type="ARBA" id="ARBA00012552"/>
    </source>
</evidence>
<keyword evidence="7" id="KW-0547">Nucleotide-binding</keyword>
<keyword evidence="13" id="KW-0007">Acetylation</keyword>
<dbReference type="InterPro" id="IPR027417">
    <property type="entry name" value="P-loop_NTPase"/>
</dbReference>
<keyword evidence="12 24" id="KW-1133">Transmembrane helix</keyword>
<accession>A0A336M466</accession>
<evidence type="ECO:0000256" key="12">
    <source>
        <dbReference type="ARBA" id="ARBA00022989"/>
    </source>
</evidence>
<dbReference type="InterPro" id="IPR045055">
    <property type="entry name" value="DNA2/NAM7-like"/>
</dbReference>
<dbReference type="GO" id="GO:0007166">
    <property type="term" value="P:cell surface receptor signaling pathway"/>
    <property type="evidence" value="ECO:0007669"/>
    <property type="project" value="InterPro"/>
</dbReference>
<evidence type="ECO:0000256" key="5">
    <source>
        <dbReference type="ARBA" id="ARBA00022692"/>
    </source>
</evidence>
<evidence type="ECO:0000256" key="21">
    <source>
        <dbReference type="ARBA" id="ARBA00069875"/>
    </source>
</evidence>
<dbReference type="GO" id="GO:0005524">
    <property type="term" value="F:ATP binding"/>
    <property type="evidence" value="ECO:0007669"/>
    <property type="project" value="UniProtKB-KW"/>
</dbReference>
<keyword evidence="4" id="KW-0507">mRNA processing</keyword>
<evidence type="ECO:0000256" key="17">
    <source>
        <dbReference type="ARBA" id="ARBA00047984"/>
    </source>
</evidence>
<organism evidence="27">
    <name type="scientific">Culicoides sonorensis</name>
    <name type="common">Biting midge</name>
    <dbReference type="NCBI Taxonomy" id="179676"/>
    <lineage>
        <taxon>Eukaryota</taxon>
        <taxon>Metazoa</taxon>
        <taxon>Ecdysozoa</taxon>
        <taxon>Arthropoda</taxon>
        <taxon>Hexapoda</taxon>
        <taxon>Insecta</taxon>
        <taxon>Pterygota</taxon>
        <taxon>Neoptera</taxon>
        <taxon>Endopterygota</taxon>
        <taxon>Diptera</taxon>
        <taxon>Nematocera</taxon>
        <taxon>Chironomoidea</taxon>
        <taxon>Ceratopogonidae</taxon>
        <taxon>Ceratopogoninae</taxon>
        <taxon>Culicoides</taxon>
        <taxon>Monoculicoides</taxon>
    </lineage>
</organism>
<comment type="similarity">
    <text evidence="19">Belongs to the CWF11 family.</text>
</comment>
<feature type="transmembrane region" description="Helical" evidence="24">
    <location>
        <begin position="309"/>
        <end position="330"/>
    </location>
</feature>
<keyword evidence="10" id="KW-0067">ATP-binding</keyword>
<feature type="compositionally biased region" description="Acidic residues" evidence="23">
    <location>
        <begin position="2212"/>
        <end position="2227"/>
    </location>
</feature>
<dbReference type="FunFam" id="3.40.50.300:FF:000396">
    <property type="entry name" value="RNA helicase aquarius"/>
    <property type="match status" value="1"/>
</dbReference>
<dbReference type="EMBL" id="UFQS01000141">
    <property type="protein sequence ID" value="SSX00408.1"/>
    <property type="molecule type" value="Genomic_DNA"/>
</dbReference>
<comment type="catalytic activity">
    <reaction evidence="17">
        <text>ATP + H2O = ADP + phosphate + H(+)</text>
        <dbReference type="Rhea" id="RHEA:13065"/>
        <dbReference type="ChEBI" id="CHEBI:15377"/>
        <dbReference type="ChEBI" id="CHEBI:15378"/>
        <dbReference type="ChEBI" id="CHEBI:30616"/>
        <dbReference type="ChEBI" id="CHEBI:43474"/>
        <dbReference type="ChEBI" id="CHEBI:456216"/>
        <dbReference type="EC" id="3.6.4.13"/>
    </reaction>
</comment>
<dbReference type="EC" id="3.6.4.13" evidence="3"/>
<evidence type="ECO:0000256" key="15">
    <source>
        <dbReference type="ARBA" id="ARBA00023187"/>
    </source>
</evidence>
<evidence type="ECO:0000256" key="8">
    <source>
        <dbReference type="ARBA" id="ARBA00022801"/>
    </source>
</evidence>
<keyword evidence="8" id="KW-0378">Hydrolase</keyword>
<dbReference type="Gene3D" id="1.20.1070.10">
    <property type="entry name" value="Rhodopsin 7-helix transmembrane proteins"/>
    <property type="match status" value="2"/>
</dbReference>
<dbReference type="VEuPathDB" id="VectorBase:CSON002535"/>
<dbReference type="GO" id="GO:0016787">
    <property type="term" value="F:hydrolase activity"/>
    <property type="evidence" value="ECO:0007669"/>
    <property type="project" value="UniProtKB-KW"/>
</dbReference>
<dbReference type="Pfam" id="PF13087">
    <property type="entry name" value="AAA_12"/>
    <property type="match status" value="1"/>
</dbReference>
<evidence type="ECO:0000259" key="25">
    <source>
        <dbReference type="PROSITE" id="PS50261"/>
    </source>
</evidence>
<keyword evidence="5 24" id="KW-0812">Transmembrane</keyword>
<dbReference type="InterPro" id="IPR017981">
    <property type="entry name" value="GPCR_2-like_7TM"/>
</dbReference>
<evidence type="ECO:0000256" key="4">
    <source>
        <dbReference type="ARBA" id="ARBA00022664"/>
    </source>
</evidence>
<sequence length="2311" mass="269232">MIEKWHLIFFIMTILHFMSKIVAVVADEIDTFKRHPCCSLANTKFIRLDDETNFCTSKSDDTFKYDLDINCTGPLRIISVTEIDDLESLVDYCYVENYSNNNKNINENISNINGNQNDTNFIAICSENDLETQLDAYFVPISLVCLLLTFIIYVRISTLRQPEDIAFMVFILLLTVFISLEAVLALFKRFIDAASQEIVMFIKYYTKLGSFVWFNVILVCQLRKNIASQNPPSKGTIIWYHLCAWSAPVLSLSVPFALGPDWFYYEYMYLITLWIISFILLILILSFAFKYQYGIGARRQKILRYRSMLYLKLFFVSEFIWMIHSIYSLLPTSLTAYKETFITFKIIDCVYALQGVYIFIVMVLTRRHVKKNLGEMRWCCCKMPTKWSQVDDIADTETFGSDYEEFFDRELKYCCPMSTDNVTRLFNEYLCVGIYNEKRYLNIDCTGDFEIQLKEYKNFNITEMETDKFCFVTEEDDEIQVIALCQKANSLQCINDLPNYLKLISVVYLIMTLYGYTRVETLRRLEDIPFLIFTGFLIISMITDVIAMLFQRLVEEEPNFLMLYLQYYTNIGSFFWLNIILLYQLRENLFRGIVRLPWMIFTHLLGWTGPLIGYRISIEFTENWNSIRAYSILILWILSIILLVFVLKSASSLPDRVCKRYKVMLKYRSILYLKLFLVTEFLWIFDFALMFNEKIIFFHVIKCISALQGIYVYQLMVLKRYHVRKILGEKYLLCLTPIDKRSMISEDDSDVELVQLGCKISDVEAQNHDGLKHCCLRDSLNYTQTGDDFYCLGGVNDVQKFNIDCNGFPVDILSFENLDEIRILDHYCYLHHTENDSEFVAAVCIEPIAVRVSQQLLPISFVFLVLTFFIYYRIKTLRGPEDIAFMISVLCLAIFIFVHVPHFWFANSESLHNIFAFLDLYVAHFAIVGYFAWLNCLMANQLKKNMSSQRMSVTKNWIWLNHIYGWGVPSLIVIITLANVLMDDFNTESEVITSKNYEYSKYVPITILWILNCILLGMVIYYAVKCPSESMNRRVIQYRSRKYLQLFLVSGFLWIFELISWLVGNPESEAVKLFFEITDCINALQGFYLFIVMVILRAHVRRSLAGQKICCITLPQKWAMLEDSNDLLDMLKFYAKFEINDETGDALTDHDMTQIHYTKIKSLQMAVFTKYPDLRLFALSNVASVDTRESLEKHFGMLDQKNLKEIACYLNLVPEVLEAPFDWHRHDEEFLKALLISRHEKRTSQLESLNEMPLYPTEQIIWNENIVPTEYFSGDECLALPKLNLQFLTLHDYLLRNFDLFRLESTYEIRQDIEDAVSRMLPWESEDGGVVFGGWARMALPIQSFAVVEVAKPHIGEKKPSRVRADVQVTLNVKPEIQEEWENLRKHDVCFLITVQPSCPIGTKYNYREPFIPQVGLVHVRGCEIEGMLDQNGRVIEEGLEAKPKLPGEQRTYRLWLDSSQYRYDMEALQVGGDDVYEGFNILMRRKPKENNFKAVLETIRHLMNTECVVPSWLHDILLGYGDPGAAHYTKMGNQDRTLDFYDTFLDVDHIKESFPTYEVKVKSENDIQRPFKLTFCDVISDPEGTESRMDSNAPKVIEVEAYKPPGRGPYTFNEPKKNAIRFTPTQVEAIRSGMQAGLTLVVGPPGTGKTDVAVQIISNLYHNHPNQRTLIVTHSNQALNQLFEKIMALDIDERHLLRLGHGEEALETEKDFSRYGRVNFVLAKRLDLLEQVAKLQESMGVQGDVAYTCETAGHFYLYHVIGSWEKFQMDLNERSNDLSSSDFNELFPFTKFFNDAPQPLFKGSTYAENLEIAQDCYRYICQIFTELEEFRAFELLRSGLDRSKYLLVKEAKIIAMTCTHAALKRKELVNMGFKYDNILMEEAAQILEIETFIPLLLQNPLDGYNRLKRWIMIGDHHQLPPVIKNMAFQKYSNMEQSLFTRLVRLGVPTIDLDGQGRARSSICSLYKWRYKRLDDLKHIFERDEYKKANAGFVYDYQLIDVQDFNGVGESEPNPYFYQNLGEAEYVVAVYMYMRLLGYPAEKISILTTYNGQKHLIRDVITARCGNNPLIGWPAKVTTVDKYQGQQNDYILISLVKTKAVGHIRDVRRLVVAMSRARLGLYIFGRVSLFKNCFELQPAFKILTSRPQQLYLLPDEKHPVDRLVDGKLEDKPKIIENMTEMANYVYECYMKKVTEMKEQYDAYKQMYQPPPEEQEVNSDTEESEDEYADKPDQMEVDTTKDPSTSTPPAKKIALSKQPEKFVPSLIQNEIEDVDTTQLENKGKRQTRSATKKQNEKETVTEEKDEEMEEKE</sequence>
<evidence type="ECO:0000256" key="22">
    <source>
        <dbReference type="ARBA" id="ARBA00083796"/>
    </source>
</evidence>
<evidence type="ECO:0000256" key="18">
    <source>
        <dbReference type="ARBA" id="ARBA00057313"/>
    </source>
</evidence>
<feature type="transmembrane region" description="Helical" evidence="24">
    <location>
        <begin position="696"/>
        <end position="716"/>
    </location>
</feature>
<feature type="transmembrane region" description="Helical" evidence="24">
    <location>
        <begin position="136"/>
        <end position="154"/>
    </location>
</feature>
<evidence type="ECO:0000256" key="2">
    <source>
        <dbReference type="ARBA" id="ARBA00004642"/>
    </source>
</evidence>
<comment type="subunit">
    <text evidence="20">Identified in the spliceosome C complex. Component of the XAB2 complex, a multimeric protein complex composed of XAB2, PRPF19, AQR, ZNF830, ISY1, and PPIE. Identified in a pentameric intron-binding (IB) complex composed of AQR, XAB2, ISY1, ZNF830 and PPIE that is incorporated into the spliceosome as a preassembled complex. The IB complex does not contain PRPF19. Within the spliceosome, interacts with SNRPA1, SF3B1, SF3B3, SF3A1 and SF3A2.</text>
</comment>
<dbReference type="PANTHER" id="PTHR10887:SF5">
    <property type="entry name" value="RNA HELICASE AQUARIUS"/>
    <property type="match status" value="1"/>
</dbReference>
<evidence type="ECO:0000256" key="1">
    <source>
        <dbReference type="ARBA" id="ARBA00004141"/>
    </source>
</evidence>
<keyword evidence="11" id="KW-0694">RNA-binding</keyword>
<comment type="function">
    <text evidence="18">Involved in pre-mRNA splicing as component of the spliceosome. Intron-binding spliceosomal protein required to link pre-mRNA splicing and snoRNP (small nucleolar ribonucleoprotein) biogenesis. Plays a key role in position-dependent assembly of intron-encoded box C/D small snoRNP, splicing being required for snoRNP assembly. May act by helping the folding of the snoRNA sequence. Binds to intron of pre-mRNAs in a sequence-independent manner, contacting the region between snoRNA and the branchpoint of introns (40 nucleotides upstream of the branchpoint) during the late stages of splicing. Has ATP-dependent RNA helicase activity and can unwind double-stranded RNA molecules with a 3' overhang (in vitro).</text>
</comment>
<keyword evidence="9" id="KW-0347">Helicase</keyword>
<dbReference type="CDD" id="cd18808">
    <property type="entry name" value="SF1_C_Upf1"/>
    <property type="match status" value="1"/>
</dbReference>
<evidence type="ECO:0000256" key="14">
    <source>
        <dbReference type="ARBA" id="ARBA00023136"/>
    </source>
</evidence>
<feature type="transmembrane region" description="Helical" evidence="24">
    <location>
        <begin position="1002"/>
        <end position="1024"/>
    </location>
</feature>
<evidence type="ECO:0000256" key="7">
    <source>
        <dbReference type="ARBA" id="ARBA00022741"/>
    </source>
</evidence>
<evidence type="ECO:0000256" key="20">
    <source>
        <dbReference type="ARBA" id="ARBA00063921"/>
    </source>
</evidence>
<reference evidence="26" key="1">
    <citation type="submission" date="2018-04" db="EMBL/GenBank/DDBJ databases">
        <authorList>
            <person name="Go L.Y."/>
            <person name="Mitchell J.A."/>
        </authorList>
    </citation>
    <scope>NUCLEOTIDE SEQUENCE</scope>
    <source>
        <tissue evidence="26">Whole organism</tissue>
    </source>
</reference>
<protein>
    <recommendedName>
        <fullName evidence="21">RNA helicase aquarius</fullName>
        <ecNumber evidence="3">3.6.4.13</ecNumber>
    </recommendedName>
    <alternativeName>
        <fullName evidence="22">Intron-binding protein of 160 kDa</fullName>
    </alternativeName>
</protein>
<feature type="transmembrane region" description="Helical" evidence="24">
    <location>
        <begin position="1044"/>
        <end position="1063"/>
    </location>
</feature>
<feature type="transmembrane region" description="Helical" evidence="24">
    <location>
        <begin position="596"/>
        <end position="617"/>
    </location>
</feature>
<feature type="transmembrane region" description="Helical" evidence="24">
    <location>
        <begin position="958"/>
        <end position="982"/>
    </location>
</feature>
<dbReference type="GO" id="GO:0003724">
    <property type="term" value="F:RNA helicase activity"/>
    <property type="evidence" value="ECO:0007669"/>
    <property type="project" value="UniProtKB-EC"/>
</dbReference>
<dbReference type="PROSITE" id="PS50261">
    <property type="entry name" value="G_PROTEIN_RECEP_F2_4"/>
    <property type="match status" value="1"/>
</dbReference>
<dbReference type="Pfam" id="PF13086">
    <property type="entry name" value="AAA_11"/>
    <property type="match status" value="1"/>
</dbReference>
<keyword evidence="16" id="KW-0539">Nucleus</keyword>
<dbReference type="Pfam" id="PF21144">
    <property type="entry name" value="Aquarius_N_3rd"/>
    <property type="match status" value="1"/>
</dbReference>
<dbReference type="PANTHER" id="PTHR10887">
    <property type="entry name" value="DNA2/NAM7 HELICASE FAMILY"/>
    <property type="match status" value="1"/>
</dbReference>
<feature type="transmembrane region" description="Helical" evidence="24">
    <location>
        <begin position="7"/>
        <end position="26"/>
    </location>
</feature>
<dbReference type="InterPro" id="IPR048966">
    <property type="entry name" value="Aquarius_b-barrel"/>
</dbReference>
<evidence type="ECO:0000256" key="11">
    <source>
        <dbReference type="ARBA" id="ARBA00022884"/>
    </source>
</evidence>
<evidence type="ECO:0000313" key="26">
    <source>
        <dbReference type="EMBL" id="SSX00408.1"/>
    </source>
</evidence>
<feature type="compositionally biased region" description="Low complexity" evidence="23">
    <location>
        <begin position="2241"/>
        <end position="2251"/>
    </location>
</feature>
<dbReference type="InterPro" id="IPR041679">
    <property type="entry name" value="DNA2/NAM7-like_C"/>
</dbReference>
<evidence type="ECO:0000256" key="13">
    <source>
        <dbReference type="ARBA" id="ARBA00022990"/>
    </source>
</evidence>
<evidence type="ECO:0000313" key="27">
    <source>
        <dbReference type="EMBL" id="SSX20788.1"/>
    </source>
</evidence>
<feature type="transmembrane region" description="Helical" evidence="24">
    <location>
        <begin position="528"/>
        <end position="550"/>
    </location>
</feature>
<evidence type="ECO:0000256" key="19">
    <source>
        <dbReference type="ARBA" id="ARBA00061244"/>
    </source>
</evidence>
<evidence type="ECO:0000256" key="9">
    <source>
        <dbReference type="ARBA" id="ARBA00022806"/>
    </source>
</evidence>
<feature type="transmembrane region" description="Helical" evidence="24">
    <location>
        <begin position="629"/>
        <end position="650"/>
    </location>
</feature>
<feature type="compositionally biased region" description="Acidic residues" evidence="23">
    <location>
        <begin position="2302"/>
        <end position="2311"/>
    </location>
</feature>
<feature type="compositionally biased region" description="Basic and acidic residues" evidence="23">
    <location>
        <begin position="2228"/>
        <end position="2240"/>
    </location>
</feature>
<dbReference type="GO" id="GO:0071013">
    <property type="term" value="C:catalytic step 2 spliceosome"/>
    <property type="evidence" value="ECO:0007669"/>
    <property type="project" value="TreeGrafter"/>
</dbReference>
<dbReference type="GO" id="GO:0004888">
    <property type="term" value="F:transmembrane signaling receptor activity"/>
    <property type="evidence" value="ECO:0007669"/>
    <property type="project" value="InterPro"/>
</dbReference>
<gene>
    <name evidence="27" type="primary">CSON002535</name>
</gene>
<keyword evidence="6" id="KW-0747">Spliceosome</keyword>
<evidence type="ECO:0000256" key="16">
    <source>
        <dbReference type="ARBA" id="ARBA00023242"/>
    </source>
</evidence>
<feature type="transmembrane region" description="Helical" evidence="24">
    <location>
        <begin position="198"/>
        <end position="218"/>
    </location>
</feature>
<dbReference type="GO" id="GO:0003729">
    <property type="term" value="F:mRNA binding"/>
    <property type="evidence" value="ECO:0007669"/>
    <property type="project" value="TreeGrafter"/>
</dbReference>
<dbReference type="GO" id="GO:0005654">
    <property type="term" value="C:nucleoplasm"/>
    <property type="evidence" value="ECO:0007669"/>
    <property type="project" value="UniProtKB-SubCell"/>
</dbReference>
<feature type="transmembrane region" description="Helical" evidence="24">
    <location>
        <begin position="264"/>
        <end position="289"/>
    </location>
</feature>
<feature type="transmembrane region" description="Helical" evidence="24">
    <location>
        <begin position="238"/>
        <end position="258"/>
    </location>
</feature>
<evidence type="ECO:0000256" key="24">
    <source>
        <dbReference type="SAM" id="Phobius"/>
    </source>
</evidence>
<feature type="transmembrane region" description="Helical" evidence="24">
    <location>
        <begin position="166"/>
        <end position="186"/>
    </location>
</feature>
<keyword evidence="15" id="KW-0508">mRNA splicing</keyword>
<feature type="transmembrane region" description="Helical" evidence="24">
    <location>
        <begin position="883"/>
        <end position="902"/>
    </location>
</feature>
<evidence type="ECO:0000256" key="6">
    <source>
        <dbReference type="ARBA" id="ARBA00022728"/>
    </source>
</evidence>
<feature type="region of interest" description="Disordered" evidence="23">
    <location>
        <begin position="2209"/>
        <end position="2311"/>
    </location>
</feature>
<dbReference type="Pfam" id="PF21143">
    <property type="entry name" value="Aquarius_N_2nd"/>
    <property type="match status" value="1"/>
</dbReference>
<dbReference type="GO" id="GO:0008380">
    <property type="term" value="P:RNA splicing"/>
    <property type="evidence" value="ECO:0007669"/>
    <property type="project" value="UniProtKB-KW"/>
</dbReference>
<evidence type="ECO:0000256" key="23">
    <source>
        <dbReference type="SAM" id="MobiDB-lite"/>
    </source>
</evidence>
<evidence type="ECO:0000256" key="10">
    <source>
        <dbReference type="ARBA" id="ARBA00022840"/>
    </source>
</evidence>
<dbReference type="Pfam" id="PF16399">
    <property type="entry name" value="Aquarius_N_1st"/>
    <property type="match status" value="1"/>
</dbReference>
<feature type="domain" description="G-protein coupled receptors family 2 profile 2" evidence="25">
    <location>
        <begin position="846"/>
        <end position="1097"/>
    </location>
</feature>